<reference evidence="7" key="2">
    <citation type="journal article" date="2021" name="NPJ Biofilms Microbiomes">
        <title>Diversity and infectivity of the RNA virome among different cryptic species of an agriculturally important insect vector: whitefly Bemisia tabaci.</title>
        <authorList>
            <person name="Huang H.J."/>
            <person name="Ye Z.X."/>
            <person name="Wang X."/>
            <person name="Yan X.T."/>
            <person name="Zhang Y."/>
            <person name="He Y.J."/>
            <person name="Qi Y.H."/>
            <person name="Zhang X.D."/>
            <person name="Zhuo J.C."/>
            <person name="Lu G."/>
            <person name="Lu J.B."/>
            <person name="Mao Q.Z."/>
            <person name="Sun Z.T."/>
            <person name="Yan F."/>
            <person name="Chen J.P."/>
            <person name="Zhang C.X."/>
            <person name="Li J.M."/>
        </authorList>
    </citation>
    <scope>NUCLEOTIDE SEQUENCE</scope>
    <source>
        <strain evidence="7">UC-Q1</strain>
    </source>
</reference>
<keyword evidence="4 6" id="KW-0472">Membrane</keyword>
<sequence length="526" mass="59660">MASKVFIKMSVLLLWCLSMDLTLSSSPCLDTACVGPYRFKRYKEPVRHSTVNLITGIADIFNRNMEMIVVEKVKFTRYCYGGIIFGMLEDCESGYEYPTITESEFKSKKCLVTDVPSTCSGWTGKDSDNCNSVLVLKEVEKQEFKCVNESQPTTMFRHSCVIDWKCNVKIAQATPYITPAGKVTTYDKKGNIIEIGDLNMQENAYNENSYLPISKVVNVDDGFTAQFNYHPTSKRCELAMGCFKNGDQRICAVKESECPELVGNTYLFRTEVYLKENVKITLSDSKYCDNKTQEKICKTTEQIRGKNILSLKGASIEDVQVVTNELHFMHEETNFNVEVLNSKINHIYNLFITMMESSSKVDDELIPKILGQSSKVKWLNSIYFNICPCYDPKISDHSNCGNGFIFKNGRIERKEPNDQCFKLSEKTAKEIDIDILEAIEVTDLNFPPPEGLPADWEGWTWVSENKETLTKIKTSTVNLASDKVQSLLERVSTMSFNPLSYFAFVTTSSFAAYVALAISVFLLIRK</sequence>
<dbReference type="GO" id="GO:0019031">
    <property type="term" value="C:viral envelope"/>
    <property type="evidence" value="ECO:0007669"/>
    <property type="project" value="InterPro"/>
</dbReference>
<proteinExistence type="predicted"/>
<evidence type="ECO:0000256" key="3">
    <source>
        <dbReference type="ARBA" id="ARBA00022844"/>
    </source>
</evidence>
<dbReference type="InterPro" id="IPR004955">
    <property type="entry name" value="Baculovirus_Gp64"/>
</dbReference>
<feature type="transmembrane region" description="Helical" evidence="6">
    <location>
        <begin position="499"/>
        <end position="524"/>
    </location>
</feature>
<evidence type="ECO:0000256" key="6">
    <source>
        <dbReference type="SAM" id="Phobius"/>
    </source>
</evidence>
<evidence type="ECO:0000256" key="1">
    <source>
        <dbReference type="ARBA" id="ARBA00004182"/>
    </source>
</evidence>
<dbReference type="GO" id="GO:0055036">
    <property type="term" value="C:virion membrane"/>
    <property type="evidence" value="ECO:0007669"/>
    <property type="project" value="UniProtKB-SubCell"/>
</dbReference>
<keyword evidence="5" id="KW-0325">Glycoprotein</keyword>
<dbReference type="Pfam" id="PF03273">
    <property type="entry name" value="Baculo_gp64"/>
    <property type="match status" value="1"/>
</dbReference>
<dbReference type="EMBL" id="MW256684">
    <property type="protein sequence ID" value="QWC36491.1"/>
    <property type="molecule type" value="Viral_cRNA"/>
</dbReference>
<evidence type="ECO:0000256" key="2">
    <source>
        <dbReference type="ARBA" id="ARBA00022692"/>
    </source>
</evidence>
<reference evidence="7" key="1">
    <citation type="submission" date="2020-11" db="EMBL/GenBank/DDBJ databases">
        <authorList>
            <person name="Huang H.-J."/>
            <person name="Li J.-M."/>
        </authorList>
    </citation>
    <scope>NUCLEOTIDE SEQUENCE</scope>
    <source>
        <strain evidence="7">UC-Q1</strain>
    </source>
</reference>
<keyword evidence="2 6" id="KW-0812">Transmembrane</keyword>
<evidence type="ECO:0000256" key="5">
    <source>
        <dbReference type="ARBA" id="ARBA00023180"/>
    </source>
</evidence>
<organism evidence="7">
    <name type="scientific">Bemisia tabaci Quaranja-like virus 2</name>
    <dbReference type="NCBI Taxonomy" id="2840015"/>
    <lineage>
        <taxon>Viruses</taxon>
        <taxon>Riboviria</taxon>
        <taxon>Orthornavirae</taxon>
        <taxon>Negarnaviricota</taxon>
        <taxon>Polyploviricotina</taxon>
        <taxon>Insthoviricetes</taxon>
        <taxon>Articulavirales</taxon>
        <taxon>Orthomyxoviridae</taxon>
        <taxon>Quaranjavirus</taxon>
    </lineage>
</organism>
<protein>
    <submittedName>
        <fullName evidence="7">HA</fullName>
    </submittedName>
</protein>
<evidence type="ECO:0000256" key="4">
    <source>
        <dbReference type="ARBA" id="ARBA00023136"/>
    </source>
</evidence>
<name>A0A8E8FU43_9ORTO</name>
<keyword evidence="3" id="KW-0946">Virion</keyword>
<comment type="subcellular location">
    <subcellularLocation>
        <location evidence="1">Virion membrane</location>
    </subcellularLocation>
</comment>
<dbReference type="GO" id="GO:0044003">
    <property type="term" value="P:symbiont-mediated perturbation of host process"/>
    <property type="evidence" value="ECO:0007669"/>
    <property type="project" value="InterPro"/>
</dbReference>
<keyword evidence="6" id="KW-1133">Transmembrane helix</keyword>
<accession>A0A8E8FU43</accession>
<evidence type="ECO:0000313" key="7">
    <source>
        <dbReference type="EMBL" id="QWC36491.1"/>
    </source>
</evidence>